<dbReference type="PANTHER" id="PTHR23423">
    <property type="entry name" value="ORGANIC SOLUTE TRANSPORTER-RELATED"/>
    <property type="match status" value="1"/>
</dbReference>
<accession>A0A0N1NZU2</accession>
<evidence type="ECO:0000313" key="7">
    <source>
        <dbReference type="Proteomes" id="UP000038010"/>
    </source>
</evidence>
<keyword evidence="3 5" id="KW-1133">Transmembrane helix</keyword>
<gene>
    <name evidence="6" type="ORF">AB675_1199</name>
</gene>
<evidence type="ECO:0000256" key="2">
    <source>
        <dbReference type="ARBA" id="ARBA00022692"/>
    </source>
</evidence>
<dbReference type="RefSeq" id="XP_017998130.1">
    <property type="nucleotide sequence ID" value="XM_018140894.1"/>
</dbReference>
<dbReference type="SMART" id="SM01417">
    <property type="entry name" value="Solute_trans_a"/>
    <property type="match status" value="1"/>
</dbReference>
<proteinExistence type="predicted"/>
<feature type="transmembrane region" description="Helical" evidence="5">
    <location>
        <begin position="99"/>
        <end position="117"/>
    </location>
</feature>
<name>A0A0N1NZU2_9EURO</name>
<keyword evidence="2 5" id="KW-0812">Transmembrane</keyword>
<dbReference type="VEuPathDB" id="FungiDB:AB675_1199"/>
<keyword evidence="4 5" id="KW-0472">Membrane</keyword>
<protein>
    <recommendedName>
        <fullName evidence="8">Transmembrane protein</fullName>
    </recommendedName>
</protein>
<feature type="transmembrane region" description="Helical" evidence="5">
    <location>
        <begin position="30"/>
        <end position="54"/>
    </location>
</feature>
<evidence type="ECO:0000256" key="5">
    <source>
        <dbReference type="SAM" id="Phobius"/>
    </source>
</evidence>
<comment type="caution">
    <text evidence="6">The sequence shown here is derived from an EMBL/GenBank/DDBJ whole genome shotgun (WGS) entry which is preliminary data.</text>
</comment>
<dbReference type="GeneID" id="28732764"/>
<dbReference type="EMBL" id="LFJN01000020">
    <property type="protein sequence ID" value="KPI38167.1"/>
    <property type="molecule type" value="Genomic_DNA"/>
</dbReference>
<evidence type="ECO:0000313" key="6">
    <source>
        <dbReference type="EMBL" id="KPI38167.1"/>
    </source>
</evidence>
<dbReference type="Proteomes" id="UP000038010">
    <property type="component" value="Unassembled WGS sequence"/>
</dbReference>
<dbReference type="GO" id="GO:0016020">
    <property type="term" value="C:membrane"/>
    <property type="evidence" value="ECO:0007669"/>
    <property type="project" value="UniProtKB-SubCell"/>
</dbReference>
<dbReference type="STRING" id="1664694.A0A0N1NZU2"/>
<reference evidence="6 7" key="1">
    <citation type="submission" date="2015-06" db="EMBL/GenBank/DDBJ databases">
        <title>Draft genome of the ant-associated black yeast Phialophora attae CBS 131958.</title>
        <authorList>
            <person name="Moreno L.F."/>
            <person name="Stielow B.J."/>
            <person name="de Hoog S."/>
            <person name="Vicente V.A."/>
            <person name="Weiss V.A."/>
            <person name="de Vries M."/>
            <person name="Cruz L.M."/>
            <person name="Souza E.M."/>
        </authorList>
    </citation>
    <scope>NUCLEOTIDE SEQUENCE [LARGE SCALE GENOMIC DNA]</scope>
    <source>
        <strain evidence="6 7">CBS 131958</strain>
    </source>
</reference>
<feature type="transmembrane region" description="Helical" evidence="5">
    <location>
        <begin position="66"/>
        <end position="87"/>
    </location>
</feature>
<feature type="transmembrane region" description="Helical" evidence="5">
    <location>
        <begin position="154"/>
        <end position="177"/>
    </location>
</feature>
<dbReference type="Pfam" id="PF03619">
    <property type="entry name" value="Solute_trans_a"/>
    <property type="match status" value="1"/>
</dbReference>
<feature type="transmembrane region" description="Helical" evidence="5">
    <location>
        <begin position="263"/>
        <end position="283"/>
    </location>
</feature>
<dbReference type="InterPro" id="IPR005178">
    <property type="entry name" value="Ostalpha/TMEM184C"/>
</dbReference>
<dbReference type="OrthoDB" id="5348404at2759"/>
<comment type="subcellular location">
    <subcellularLocation>
        <location evidence="1">Membrane</location>
        <topology evidence="1">Multi-pass membrane protein</topology>
    </subcellularLocation>
</comment>
<feature type="transmembrane region" description="Helical" evidence="5">
    <location>
        <begin position="222"/>
        <end position="243"/>
    </location>
</feature>
<evidence type="ECO:0000256" key="1">
    <source>
        <dbReference type="ARBA" id="ARBA00004141"/>
    </source>
</evidence>
<evidence type="ECO:0000256" key="3">
    <source>
        <dbReference type="ARBA" id="ARBA00022989"/>
    </source>
</evidence>
<evidence type="ECO:0000256" key="4">
    <source>
        <dbReference type="ARBA" id="ARBA00023136"/>
    </source>
</evidence>
<keyword evidence="7" id="KW-1185">Reference proteome</keyword>
<sequence>MEKRASRCPAEEIPYTAGSPVVGSVSFKTLTIIIGWTCFGVTAVLWLVLIIPHLFRYKSPTEQRQIFRITLTPLVYSFFGLVSLQAYRAAPYLEAPSKWYEACALVSLFLLYVNYVAPDAHTREEFFHGLVFLTKGQRQPGKGLRWFKRCWRMLFIYLLVFTVLFILQEILVATDWYCSSSAQARRGHVWITVIELVLTIWALIVIIRFQRRLKTFMQGRNALAKLISFKLFILVTTIQNFVFNIVKTQVRGNSTITYQDIAIGLPTLLLSIEGMLFMASFHFTMHSGPFKGHEGQKKDLRSMLKALLHALNPEDLVHGVFWALKSFFVKSKIRAGSSDVERPVETVDGTQGQVKG</sequence>
<dbReference type="AlphaFoldDB" id="A0A0N1NZU2"/>
<evidence type="ECO:0008006" key="8">
    <source>
        <dbReference type="Google" id="ProtNLM"/>
    </source>
</evidence>
<feature type="transmembrane region" description="Helical" evidence="5">
    <location>
        <begin position="189"/>
        <end position="210"/>
    </location>
</feature>
<organism evidence="6 7">
    <name type="scientific">Cyphellophora attinorum</name>
    <dbReference type="NCBI Taxonomy" id="1664694"/>
    <lineage>
        <taxon>Eukaryota</taxon>
        <taxon>Fungi</taxon>
        <taxon>Dikarya</taxon>
        <taxon>Ascomycota</taxon>
        <taxon>Pezizomycotina</taxon>
        <taxon>Eurotiomycetes</taxon>
        <taxon>Chaetothyriomycetidae</taxon>
        <taxon>Chaetothyriales</taxon>
        <taxon>Cyphellophoraceae</taxon>
        <taxon>Cyphellophora</taxon>
    </lineage>
</organism>